<dbReference type="GO" id="GO:0016998">
    <property type="term" value="P:cell wall macromolecule catabolic process"/>
    <property type="evidence" value="ECO:0007669"/>
    <property type="project" value="InterPro"/>
</dbReference>
<dbReference type="SUPFAM" id="SSF53955">
    <property type="entry name" value="Lysozyme-like"/>
    <property type="match status" value="1"/>
</dbReference>
<keyword evidence="4" id="KW-0378">Hydrolase</keyword>
<keyword evidence="9" id="KW-1185">Reference proteome</keyword>
<name>A0A8H4AJF6_GIGMA</name>
<evidence type="ECO:0000256" key="6">
    <source>
        <dbReference type="ARBA" id="ARBA00023295"/>
    </source>
</evidence>
<dbReference type="GO" id="GO:0003796">
    <property type="term" value="F:lysozyme activity"/>
    <property type="evidence" value="ECO:0007669"/>
    <property type="project" value="UniProtKB-EC"/>
</dbReference>
<organism evidence="8 9">
    <name type="scientific">Gigaspora margarita</name>
    <dbReference type="NCBI Taxonomy" id="4874"/>
    <lineage>
        <taxon>Eukaryota</taxon>
        <taxon>Fungi</taxon>
        <taxon>Fungi incertae sedis</taxon>
        <taxon>Mucoromycota</taxon>
        <taxon>Glomeromycotina</taxon>
        <taxon>Glomeromycetes</taxon>
        <taxon>Diversisporales</taxon>
        <taxon>Gigasporaceae</taxon>
        <taxon>Gigaspora</taxon>
    </lineage>
</organism>
<dbReference type="GO" id="GO:0031640">
    <property type="term" value="P:killing of cells of another organism"/>
    <property type="evidence" value="ECO:0007669"/>
    <property type="project" value="UniProtKB-KW"/>
</dbReference>
<comment type="catalytic activity">
    <reaction evidence="1">
        <text>Hydrolysis of (1-&gt;4)-beta-linkages between N-acetylmuramic acid and N-acetyl-D-glucosamine residues in a peptidoglycan and between N-acetyl-D-glucosamine residues in chitodextrins.</text>
        <dbReference type="EC" id="3.2.1.17"/>
    </reaction>
</comment>
<dbReference type="PANTHER" id="PTHR38107:SF3">
    <property type="entry name" value="LYSOZYME RRRD-RELATED"/>
    <property type="match status" value="1"/>
</dbReference>
<dbReference type="Pfam" id="PF00959">
    <property type="entry name" value="Phage_lysozyme"/>
    <property type="match status" value="1"/>
</dbReference>
<dbReference type="CDD" id="cd00737">
    <property type="entry name" value="lyz_endolysin_autolysin"/>
    <property type="match status" value="1"/>
</dbReference>
<dbReference type="InterPro" id="IPR002196">
    <property type="entry name" value="Glyco_hydro_24"/>
</dbReference>
<evidence type="ECO:0000256" key="4">
    <source>
        <dbReference type="ARBA" id="ARBA00022801"/>
    </source>
</evidence>
<protein>
    <submittedName>
        <fullName evidence="8">Lysozyme-like protein</fullName>
    </submittedName>
</protein>
<feature type="compositionally biased region" description="Pro residues" evidence="7">
    <location>
        <begin position="171"/>
        <end position="195"/>
    </location>
</feature>
<dbReference type="EMBL" id="WTPW01000524">
    <property type="protein sequence ID" value="KAF0502403.1"/>
    <property type="molecule type" value="Genomic_DNA"/>
</dbReference>
<keyword evidence="6" id="KW-0326">Glycosidase</keyword>
<reference evidence="8 9" key="1">
    <citation type="journal article" date="2019" name="Environ. Microbiol.">
        <title>At the nexus of three kingdoms: the genome of the mycorrhizal fungus Gigaspora margarita provides insights into plant, endobacterial and fungal interactions.</title>
        <authorList>
            <person name="Venice F."/>
            <person name="Ghignone S."/>
            <person name="Salvioli di Fossalunga A."/>
            <person name="Amselem J."/>
            <person name="Novero M."/>
            <person name="Xianan X."/>
            <person name="Sedzielewska Toro K."/>
            <person name="Morin E."/>
            <person name="Lipzen A."/>
            <person name="Grigoriev I.V."/>
            <person name="Henrissat B."/>
            <person name="Martin F.M."/>
            <person name="Bonfante P."/>
        </authorList>
    </citation>
    <scope>NUCLEOTIDE SEQUENCE [LARGE SCALE GENOMIC DNA]</scope>
    <source>
        <strain evidence="8 9">BEG34</strain>
    </source>
</reference>
<accession>A0A8H4AJF6</accession>
<evidence type="ECO:0000256" key="7">
    <source>
        <dbReference type="SAM" id="MobiDB-lite"/>
    </source>
</evidence>
<proteinExistence type="inferred from homology"/>
<feature type="region of interest" description="Disordered" evidence="7">
    <location>
        <begin position="168"/>
        <end position="204"/>
    </location>
</feature>
<dbReference type="Gene3D" id="2.30.30.40">
    <property type="entry name" value="SH3 Domains"/>
    <property type="match status" value="2"/>
</dbReference>
<evidence type="ECO:0000256" key="2">
    <source>
        <dbReference type="ARBA" id="ARBA00022529"/>
    </source>
</evidence>
<comment type="caution">
    <text evidence="8">The sequence shown here is derived from an EMBL/GenBank/DDBJ whole genome shotgun (WGS) entry which is preliminary data.</text>
</comment>
<dbReference type="InterPro" id="IPR033907">
    <property type="entry name" value="Endolysin_autolysin"/>
</dbReference>
<dbReference type="Proteomes" id="UP000439903">
    <property type="component" value="Unassembled WGS sequence"/>
</dbReference>
<dbReference type="AlphaFoldDB" id="A0A8H4AJF6"/>
<keyword evidence="3" id="KW-0081">Bacteriolytic enzyme</keyword>
<gene>
    <name evidence="8" type="ORF">F8M41_019809</name>
</gene>
<dbReference type="GO" id="GO:0042742">
    <property type="term" value="P:defense response to bacterium"/>
    <property type="evidence" value="ECO:0007669"/>
    <property type="project" value="UniProtKB-KW"/>
</dbReference>
<dbReference type="InterPro" id="IPR034690">
    <property type="entry name" value="Endolysin_T4_type"/>
</dbReference>
<dbReference type="OrthoDB" id="5358886at2759"/>
<evidence type="ECO:0000313" key="8">
    <source>
        <dbReference type="EMBL" id="KAF0502403.1"/>
    </source>
</evidence>
<dbReference type="Gene3D" id="1.10.530.40">
    <property type="match status" value="1"/>
</dbReference>
<dbReference type="InterPro" id="IPR023346">
    <property type="entry name" value="Lysozyme-like_dom_sf"/>
</dbReference>
<evidence type="ECO:0000256" key="5">
    <source>
        <dbReference type="ARBA" id="ARBA00023200"/>
    </source>
</evidence>
<keyword evidence="5" id="KW-1035">Host cytoplasm</keyword>
<dbReference type="GO" id="GO:0009253">
    <property type="term" value="P:peptidoglycan catabolic process"/>
    <property type="evidence" value="ECO:0007669"/>
    <property type="project" value="InterPro"/>
</dbReference>
<dbReference type="HAMAP" id="MF_04110">
    <property type="entry name" value="ENDOLYSIN_T4"/>
    <property type="match status" value="1"/>
</dbReference>
<dbReference type="InterPro" id="IPR051018">
    <property type="entry name" value="Bacteriophage_GH24"/>
</dbReference>
<sequence length="353" mass="38004">MLATKILSVVIAIIATFTINTDAKLFRTTDNLNIREQPILKAKVLRVAPKGSNVDITCQTTGDTVDGKNIWDKLADGSYCFNAYVDRAVGLPRCDNSPVNSFRTNANLNIREQPSLKAKVIRVAPKGSNLNIICQTTGDTVDGKNTWDKLADGAYCFDAYVDGAVGLPRCDNPPPSNPHPAPANPPPAPANPPPASANNGKINDDGLTIIKNAEGFSKNFYPDPSGKLIKTIGYGHNCDADPNKCKDIHPPITRAQGEAILKNDLVSKEDCVKKLTTANINSNQFSALVSFTFNLGCGKYQTSSLRQKLNAGDIKGAANEFLLFNHDANGKVLKGLTTRRKAERDLFCKSGGC</sequence>
<dbReference type="InterPro" id="IPR023347">
    <property type="entry name" value="Lysozyme_dom_sf"/>
</dbReference>
<evidence type="ECO:0000256" key="1">
    <source>
        <dbReference type="ARBA" id="ARBA00000632"/>
    </source>
</evidence>
<evidence type="ECO:0000313" key="9">
    <source>
        <dbReference type="Proteomes" id="UP000439903"/>
    </source>
</evidence>
<evidence type="ECO:0000256" key="3">
    <source>
        <dbReference type="ARBA" id="ARBA00022638"/>
    </source>
</evidence>
<keyword evidence="2" id="KW-0929">Antimicrobial</keyword>
<dbReference type="PANTHER" id="PTHR38107">
    <property type="match status" value="1"/>
</dbReference>